<evidence type="ECO:0000313" key="2">
    <source>
        <dbReference type="Proteomes" id="UP000800041"/>
    </source>
</evidence>
<dbReference type="PANTHER" id="PTHR33112:SF9">
    <property type="entry name" value="HETEROKARYON INCOMPATIBILITY DOMAIN-CONTAINING PROTEIN"/>
    <property type="match status" value="1"/>
</dbReference>
<dbReference type="EMBL" id="ML977195">
    <property type="protein sequence ID" value="KAF1981688.1"/>
    <property type="molecule type" value="Genomic_DNA"/>
</dbReference>
<dbReference type="Proteomes" id="UP000800041">
    <property type="component" value="Unassembled WGS sequence"/>
</dbReference>
<gene>
    <name evidence="1" type="ORF">K402DRAFT_467365</name>
</gene>
<evidence type="ECO:0008006" key="3">
    <source>
        <dbReference type="Google" id="ProtNLM"/>
    </source>
</evidence>
<reference evidence="1" key="1">
    <citation type="journal article" date="2020" name="Stud. Mycol.">
        <title>101 Dothideomycetes genomes: a test case for predicting lifestyles and emergence of pathogens.</title>
        <authorList>
            <person name="Haridas S."/>
            <person name="Albert R."/>
            <person name="Binder M."/>
            <person name="Bloem J."/>
            <person name="Labutti K."/>
            <person name="Salamov A."/>
            <person name="Andreopoulos B."/>
            <person name="Baker S."/>
            <person name="Barry K."/>
            <person name="Bills G."/>
            <person name="Bluhm B."/>
            <person name="Cannon C."/>
            <person name="Castanera R."/>
            <person name="Culley D."/>
            <person name="Daum C."/>
            <person name="Ezra D."/>
            <person name="Gonzalez J."/>
            <person name="Henrissat B."/>
            <person name="Kuo A."/>
            <person name="Liang C."/>
            <person name="Lipzen A."/>
            <person name="Lutzoni F."/>
            <person name="Magnuson J."/>
            <person name="Mondo S."/>
            <person name="Nolan M."/>
            <person name="Ohm R."/>
            <person name="Pangilinan J."/>
            <person name="Park H.-J."/>
            <person name="Ramirez L."/>
            <person name="Alfaro M."/>
            <person name="Sun H."/>
            <person name="Tritt A."/>
            <person name="Yoshinaga Y."/>
            <person name="Zwiers L.-H."/>
            <person name="Turgeon B."/>
            <person name="Goodwin S."/>
            <person name="Spatafora J."/>
            <person name="Crous P."/>
            <person name="Grigoriev I."/>
        </authorList>
    </citation>
    <scope>NUCLEOTIDE SEQUENCE</scope>
    <source>
        <strain evidence="1">CBS 113979</strain>
    </source>
</reference>
<dbReference type="OrthoDB" id="3486565at2759"/>
<dbReference type="PANTHER" id="PTHR33112">
    <property type="entry name" value="DOMAIN PROTEIN, PUTATIVE-RELATED"/>
    <property type="match status" value="1"/>
</dbReference>
<dbReference type="AlphaFoldDB" id="A0A6G1GLU3"/>
<keyword evidence="2" id="KW-1185">Reference proteome</keyword>
<name>A0A6G1GLU3_9PEZI</name>
<organism evidence="1 2">
    <name type="scientific">Aulographum hederae CBS 113979</name>
    <dbReference type="NCBI Taxonomy" id="1176131"/>
    <lineage>
        <taxon>Eukaryota</taxon>
        <taxon>Fungi</taxon>
        <taxon>Dikarya</taxon>
        <taxon>Ascomycota</taxon>
        <taxon>Pezizomycotina</taxon>
        <taxon>Dothideomycetes</taxon>
        <taxon>Pleosporomycetidae</taxon>
        <taxon>Aulographales</taxon>
        <taxon>Aulographaceae</taxon>
    </lineage>
</organism>
<evidence type="ECO:0000313" key="1">
    <source>
        <dbReference type="EMBL" id="KAF1981688.1"/>
    </source>
</evidence>
<sequence length="277" mass="31280">MELWFECEESSWCECGINPSNQGIWTKNNKGKTQTTVPGTSQRATLMDEWHTIEDRCNILGDYLAGLWRNTLIDDMLWSLHPDSLPKQRPDQYIAPTWSWASIIGATLHDSSYFTTSPRLQSLCQVLYAGTTPKSGTPLGQLSAGYILMRGKLVESSWTMVKQKGKSSSEPGSPRLKELDLEFRPDYDLLTAARHSVPQNDLQYILPVGISKSRANGSEDQLRCLVLRKINAVVKAGLKTFERIRILATRALEGKGNKQKREIWDLQHIDESEIVLT</sequence>
<proteinExistence type="predicted"/>
<protein>
    <recommendedName>
        <fullName evidence="3">Heterokaryon incompatibility domain-containing protein</fullName>
    </recommendedName>
</protein>
<accession>A0A6G1GLU3</accession>